<protein>
    <submittedName>
        <fullName evidence="2">Uncharacterized protein</fullName>
    </submittedName>
</protein>
<reference evidence="2" key="2">
    <citation type="journal article" date="2015" name="Data Brief">
        <title>Shoot transcriptome of the giant reed, Arundo donax.</title>
        <authorList>
            <person name="Barrero R.A."/>
            <person name="Guerrero F.D."/>
            <person name="Moolhuijzen P."/>
            <person name="Goolsby J.A."/>
            <person name="Tidwell J."/>
            <person name="Bellgard S.E."/>
            <person name="Bellgard M.I."/>
        </authorList>
    </citation>
    <scope>NUCLEOTIDE SEQUENCE</scope>
    <source>
        <tissue evidence="2">Shoot tissue taken approximately 20 cm above the soil surface</tissue>
    </source>
</reference>
<sequence>MLPDMTLLLKSSTCSSLKFPNSGQIDPFRPLSFKNNDGGKFESWLYCRLLVLLLCFTYNGILVNAIPGDCLAVTRLFSCVKVFGISPTKELFERSK</sequence>
<feature type="transmembrane region" description="Helical" evidence="1">
    <location>
        <begin position="43"/>
        <end position="66"/>
    </location>
</feature>
<dbReference type="AlphaFoldDB" id="A0A0A9E4J9"/>
<keyword evidence="1" id="KW-1133">Transmembrane helix</keyword>
<dbReference type="EMBL" id="GBRH01206983">
    <property type="protein sequence ID" value="JAD90912.1"/>
    <property type="molecule type" value="Transcribed_RNA"/>
</dbReference>
<keyword evidence="1" id="KW-0812">Transmembrane</keyword>
<name>A0A0A9E4J9_ARUDO</name>
<evidence type="ECO:0000256" key="1">
    <source>
        <dbReference type="SAM" id="Phobius"/>
    </source>
</evidence>
<organism evidence="2">
    <name type="scientific">Arundo donax</name>
    <name type="common">Giant reed</name>
    <name type="synonym">Donax arundinaceus</name>
    <dbReference type="NCBI Taxonomy" id="35708"/>
    <lineage>
        <taxon>Eukaryota</taxon>
        <taxon>Viridiplantae</taxon>
        <taxon>Streptophyta</taxon>
        <taxon>Embryophyta</taxon>
        <taxon>Tracheophyta</taxon>
        <taxon>Spermatophyta</taxon>
        <taxon>Magnoliopsida</taxon>
        <taxon>Liliopsida</taxon>
        <taxon>Poales</taxon>
        <taxon>Poaceae</taxon>
        <taxon>PACMAD clade</taxon>
        <taxon>Arundinoideae</taxon>
        <taxon>Arundineae</taxon>
        <taxon>Arundo</taxon>
    </lineage>
</organism>
<reference evidence="2" key="1">
    <citation type="submission" date="2014-09" db="EMBL/GenBank/DDBJ databases">
        <authorList>
            <person name="Magalhaes I.L.F."/>
            <person name="Oliveira U."/>
            <person name="Santos F.R."/>
            <person name="Vidigal T.H.D.A."/>
            <person name="Brescovit A.D."/>
            <person name="Santos A.J."/>
        </authorList>
    </citation>
    <scope>NUCLEOTIDE SEQUENCE</scope>
    <source>
        <tissue evidence="2">Shoot tissue taken approximately 20 cm above the soil surface</tissue>
    </source>
</reference>
<proteinExistence type="predicted"/>
<accession>A0A0A9E4J9</accession>
<keyword evidence="1" id="KW-0472">Membrane</keyword>
<evidence type="ECO:0000313" key="2">
    <source>
        <dbReference type="EMBL" id="JAD90912.1"/>
    </source>
</evidence>